<organism evidence="1 2">
    <name type="scientific">Candidatus Enterovibrio escicola</name>
    <dbReference type="NCBI Taxonomy" id="1927127"/>
    <lineage>
        <taxon>Bacteria</taxon>
        <taxon>Pseudomonadati</taxon>
        <taxon>Pseudomonadota</taxon>
        <taxon>Gammaproteobacteria</taxon>
        <taxon>Vibrionales</taxon>
        <taxon>Vibrionaceae</taxon>
        <taxon>Enterovibrio</taxon>
    </lineage>
</organism>
<evidence type="ECO:0000313" key="2">
    <source>
        <dbReference type="Proteomes" id="UP000219020"/>
    </source>
</evidence>
<keyword evidence="2" id="KW-1185">Reference proteome</keyword>
<dbReference type="EMBL" id="NBYY01000014">
    <property type="protein sequence ID" value="PCS22786.1"/>
    <property type="molecule type" value="Genomic_DNA"/>
</dbReference>
<accession>A0A2A5T3Q6</accession>
<protein>
    <recommendedName>
        <fullName evidence="3">Mobile element protein</fullName>
    </recommendedName>
</protein>
<comment type="caution">
    <text evidence="1">The sequence shown here is derived from an EMBL/GenBank/DDBJ whole genome shotgun (WGS) entry which is preliminary data.</text>
</comment>
<name>A0A2A5T3Q6_9GAMM</name>
<dbReference type="Proteomes" id="UP000219020">
    <property type="component" value="Unassembled WGS sequence"/>
</dbReference>
<evidence type="ECO:0008006" key="3">
    <source>
        <dbReference type="Google" id="ProtNLM"/>
    </source>
</evidence>
<dbReference type="AlphaFoldDB" id="A0A2A5T3Q6"/>
<reference evidence="2" key="1">
    <citation type="submission" date="2017-04" db="EMBL/GenBank/DDBJ databases">
        <title>Genome evolution of the luminous symbionts of deep sea anglerfish.</title>
        <authorList>
            <person name="Hendry T.A."/>
        </authorList>
    </citation>
    <scope>NUCLEOTIDE SEQUENCE [LARGE SCALE GENOMIC DNA]</scope>
</reference>
<sequence>MVSKSATDVTAATIDLLIPYKNHVQTITADNGRELAHYE</sequence>
<gene>
    <name evidence="1" type="ORF">BTN49_1572</name>
</gene>
<proteinExistence type="predicted"/>
<evidence type="ECO:0000313" key="1">
    <source>
        <dbReference type="EMBL" id="PCS22786.1"/>
    </source>
</evidence>